<evidence type="ECO:0000256" key="1">
    <source>
        <dbReference type="SAM" id="MobiDB-lite"/>
    </source>
</evidence>
<feature type="compositionally biased region" description="Gly residues" evidence="1">
    <location>
        <begin position="261"/>
        <end position="270"/>
    </location>
</feature>
<dbReference type="InterPro" id="IPR007621">
    <property type="entry name" value="TPM_dom"/>
</dbReference>
<dbReference type="Proteomes" id="UP000245412">
    <property type="component" value="Unassembled WGS sequence"/>
</dbReference>
<name>A0AB73T0A2_9FIRM</name>
<feature type="domain" description="TPM" evidence="3">
    <location>
        <begin position="47"/>
        <end position="161"/>
    </location>
</feature>
<dbReference type="Gene3D" id="3.10.310.50">
    <property type="match status" value="1"/>
</dbReference>
<keyword evidence="2" id="KW-1133">Transmembrane helix</keyword>
<feature type="transmembrane region" description="Helical" evidence="2">
    <location>
        <begin position="197"/>
        <end position="217"/>
    </location>
</feature>
<comment type="caution">
    <text evidence="4">The sequence shown here is derived from an EMBL/GenBank/DDBJ whole genome shotgun (WGS) entry which is preliminary data.</text>
</comment>
<dbReference type="PROSITE" id="PS51257">
    <property type="entry name" value="PROKAR_LIPOPROTEIN"/>
    <property type="match status" value="1"/>
</dbReference>
<accession>A0AB73T0A2</accession>
<dbReference type="AlphaFoldDB" id="A0AB73T0A2"/>
<sequence>MKAVNERYPRQGVYKTLLMALALCMVWMAAFLACGAGARADGPQRRVYDQAGLLTDVEADMLQKKAEELTGQCGMEVVLVTTDYAEGKSSESYADDFFDKLYGKDKDGVCFLIDMSSRNLWISTSGNMVYYLTDDRLENMLDNAENYAAGGNYSGVFESFLKDTLAWYNQGVPKELYIYDSETGTYRRNRSITLMEALIAAIAALAAGAACVGGVVGKYRLKWGHYKYPYREKSRMNLTKQEDRFMYKHVTQRVIPRNENNGGGGSGGGHSNVSTTHTSSSGGTHGGAGRGF</sequence>
<reference evidence="4 5" key="1">
    <citation type="submission" date="2018-05" db="EMBL/GenBank/DDBJ databases">
        <authorList>
            <person name="Goeker M."/>
            <person name="Huntemann M."/>
            <person name="Clum A."/>
            <person name="Pillay M."/>
            <person name="Palaniappan K."/>
            <person name="Varghese N."/>
            <person name="Mikhailova N."/>
            <person name="Stamatis D."/>
            <person name="Reddy T."/>
            <person name="Daum C."/>
            <person name="Shapiro N."/>
            <person name="Ivanova N."/>
            <person name="Kyrpides N."/>
            <person name="Woyke T."/>
        </authorList>
    </citation>
    <scope>NUCLEOTIDE SEQUENCE [LARGE SCALE GENOMIC DNA]</scope>
    <source>
        <strain evidence="4 5">DSM 26524</strain>
    </source>
</reference>
<dbReference type="Pfam" id="PF04536">
    <property type="entry name" value="TPM_phosphatase"/>
    <property type="match status" value="1"/>
</dbReference>
<feature type="region of interest" description="Disordered" evidence="1">
    <location>
        <begin position="256"/>
        <end position="292"/>
    </location>
</feature>
<proteinExistence type="predicted"/>
<evidence type="ECO:0000313" key="4">
    <source>
        <dbReference type="EMBL" id="PWJ73163.1"/>
    </source>
</evidence>
<keyword evidence="2" id="KW-0812">Transmembrane</keyword>
<organism evidence="4 5">
    <name type="scientific">Murimonas intestini</name>
    <dbReference type="NCBI Taxonomy" id="1337051"/>
    <lineage>
        <taxon>Bacteria</taxon>
        <taxon>Bacillati</taxon>
        <taxon>Bacillota</taxon>
        <taxon>Clostridia</taxon>
        <taxon>Lachnospirales</taxon>
        <taxon>Lachnospiraceae</taxon>
        <taxon>Murimonas</taxon>
    </lineage>
</organism>
<feature type="compositionally biased region" description="Low complexity" evidence="1">
    <location>
        <begin position="271"/>
        <end position="282"/>
    </location>
</feature>
<keyword evidence="5" id="KW-1185">Reference proteome</keyword>
<gene>
    <name evidence="4" type="ORF">C7383_114132</name>
</gene>
<dbReference type="EMBL" id="QGGY01000014">
    <property type="protein sequence ID" value="PWJ73163.1"/>
    <property type="molecule type" value="Genomic_DNA"/>
</dbReference>
<evidence type="ECO:0000259" key="3">
    <source>
        <dbReference type="Pfam" id="PF04536"/>
    </source>
</evidence>
<evidence type="ECO:0000313" key="5">
    <source>
        <dbReference type="Proteomes" id="UP000245412"/>
    </source>
</evidence>
<dbReference type="RefSeq" id="WP_109748022.1">
    <property type="nucleotide sequence ID" value="NZ_JANKBI010000014.1"/>
</dbReference>
<keyword evidence="2" id="KW-0472">Membrane</keyword>
<evidence type="ECO:0000256" key="2">
    <source>
        <dbReference type="SAM" id="Phobius"/>
    </source>
</evidence>
<protein>
    <recommendedName>
        <fullName evidence="3">TPM domain-containing protein</fullName>
    </recommendedName>
</protein>
<feature type="compositionally biased region" description="Gly residues" evidence="1">
    <location>
        <begin position="283"/>
        <end position="292"/>
    </location>
</feature>